<keyword evidence="3" id="KW-1185">Reference proteome</keyword>
<gene>
    <name evidence="2" type="ORF">VTL71DRAFT_6241</name>
</gene>
<feature type="compositionally biased region" description="Polar residues" evidence="1">
    <location>
        <begin position="62"/>
        <end position="90"/>
    </location>
</feature>
<reference evidence="2 3" key="1">
    <citation type="journal article" date="2024" name="Commun. Biol.">
        <title>Comparative genomic analysis of thermophilic fungi reveals convergent evolutionary adaptations and gene losses.</title>
        <authorList>
            <person name="Steindorff A.S."/>
            <person name="Aguilar-Pontes M.V."/>
            <person name="Robinson A.J."/>
            <person name="Andreopoulos B."/>
            <person name="LaButti K."/>
            <person name="Kuo A."/>
            <person name="Mondo S."/>
            <person name="Riley R."/>
            <person name="Otillar R."/>
            <person name="Haridas S."/>
            <person name="Lipzen A."/>
            <person name="Grimwood J."/>
            <person name="Schmutz J."/>
            <person name="Clum A."/>
            <person name="Reid I.D."/>
            <person name="Moisan M.C."/>
            <person name="Butler G."/>
            <person name="Nguyen T.T.M."/>
            <person name="Dewar K."/>
            <person name="Conant G."/>
            <person name="Drula E."/>
            <person name="Henrissat B."/>
            <person name="Hansel C."/>
            <person name="Singer S."/>
            <person name="Hutchinson M.I."/>
            <person name="de Vries R.P."/>
            <person name="Natvig D.O."/>
            <person name="Powell A.J."/>
            <person name="Tsang A."/>
            <person name="Grigoriev I.V."/>
        </authorList>
    </citation>
    <scope>NUCLEOTIDE SEQUENCE [LARGE SCALE GENOMIC DNA]</scope>
    <source>
        <strain evidence="2 3">CBS 494.80</strain>
    </source>
</reference>
<evidence type="ECO:0000313" key="3">
    <source>
        <dbReference type="Proteomes" id="UP001595075"/>
    </source>
</evidence>
<accession>A0ABR4C1F7</accession>
<organism evidence="2 3">
    <name type="scientific">Oculimacula yallundae</name>
    <dbReference type="NCBI Taxonomy" id="86028"/>
    <lineage>
        <taxon>Eukaryota</taxon>
        <taxon>Fungi</taxon>
        <taxon>Dikarya</taxon>
        <taxon>Ascomycota</taxon>
        <taxon>Pezizomycotina</taxon>
        <taxon>Leotiomycetes</taxon>
        <taxon>Helotiales</taxon>
        <taxon>Ploettnerulaceae</taxon>
        <taxon>Oculimacula</taxon>
    </lineage>
</organism>
<dbReference type="EMBL" id="JAZHXI010000016">
    <property type="protein sequence ID" value="KAL2063169.1"/>
    <property type="molecule type" value="Genomic_DNA"/>
</dbReference>
<evidence type="ECO:0000313" key="2">
    <source>
        <dbReference type="EMBL" id="KAL2063169.1"/>
    </source>
</evidence>
<feature type="compositionally biased region" description="Polar residues" evidence="1">
    <location>
        <begin position="26"/>
        <end position="43"/>
    </location>
</feature>
<evidence type="ECO:0000256" key="1">
    <source>
        <dbReference type="SAM" id="MobiDB-lite"/>
    </source>
</evidence>
<name>A0ABR4C1F7_9HELO</name>
<protein>
    <submittedName>
        <fullName evidence="2">Uncharacterized protein</fullName>
    </submittedName>
</protein>
<feature type="region of interest" description="Disordered" evidence="1">
    <location>
        <begin position="1"/>
        <end position="48"/>
    </location>
</feature>
<feature type="region of interest" description="Disordered" evidence="1">
    <location>
        <begin position="62"/>
        <end position="100"/>
    </location>
</feature>
<comment type="caution">
    <text evidence="2">The sequence shown here is derived from an EMBL/GenBank/DDBJ whole genome shotgun (WGS) entry which is preliminary data.</text>
</comment>
<proteinExistence type="predicted"/>
<sequence length="214" mass="23578">MYISGVAGRNRMARESSYSRVPPIGSQMTWSTLAGPSGTSDNMPTDPIIEPLTQANLQAHTNSQIKENSHTTSSSPATYGTGSNRNTPITSAPGGEETSAHGRTYRLVNFRSYWCPTQIEITTAFGPGYSAVNDPEWTFRGKNKAFNERVERLEQEGSISLEEMSEESRRQFLCLYNSEKSTDTLAEATHHEGYMERVLASRSLPMSPAGEKSV</sequence>
<dbReference type="Proteomes" id="UP001595075">
    <property type="component" value="Unassembled WGS sequence"/>
</dbReference>